<sequence length="202" mass="22550">MQTRLFTRTSLPTVWGGNGIPQASLESIQSFEAAVHVDAPLDSRPFFFWAQLSRCRDATSSSFWGTHFCFADQGLCVRSQMLSLVLRIVWLNVVAAIAKFLPATAACSIALCFARSSHLSSSIVMKLAADIASWWLGGLVAAVMTGRHSKESQTRHLRMQDMCYLMFYHLYEKKESLILLNRFLRRALMTCFCSTLHGMGGG</sequence>
<gene>
    <name evidence="2" type="ORF">F2Q70_00014870</name>
</gene>
<evidence type="ECO:0000256" key="1">
    <source>
        <dbReference type="SAM" id="Phobius"/>
    </source>
</evidence>
<proteinExistence type="predicted"/>
<name>A0A8S9HW09_BRACR</name>
<dbReference type="EMBL" id="QGKY02001250">
    <property type="protein sequence ID" value="KAF2562143.1"/>
    <property type="molecule type" value="Genomic_DNA"/>
</dbReference>
<keyword evidence="1" id="KW-0812">Transmembrane</keyword>
<comment type="caution">
    <text evidence="2">The sequence shown here is derived from an EMBL/GenBank/DDBJ whole genome shotgun (WGS) entry which is preliminary data.</text>
</comment>
<evidence type="ECO:0000313" key="2">
    <source>
        <dbReference type="EMBL" id="KAF2562143.1"/>
    </source>
</evidence>
<reference evidence="2" key="1">
    <citation type="submission" date="2019-12" db="EMBL/GenBank/DDBJ databases">
        <title>Genome sequencing and annotation of Brassica cretica.</title>
        <authorList>
            <person name="Studholme D.J."/>
            <person name="Sarris P.F."/>
        </authorList>
    </citation>
    <scope>NUCLEOTIDE SEQUENCE</scope>
    <source>
        <strain evidence="2">PFS-102/07</strain>
        <tissue evidence="2">Leaf</tissue>
    </source>
</reference>
<accession>A0A8S9HW09</accession>
<feature type="transmembrane region" description="Helical" evidence="1">
    <location>
        <begin position="123"/>
        <end position="145"/>
    </location>
</feature>
<keyword evidence="1" id="KW-0472">Membrane</keyword>
<feature type="transmembrane region" description="Helical" evidence="1">
    <location>
        <begin position="88"/>
        <end position="111"/>
    </location>
</feature>
<keyword evidence="1" id="KW-1133">Transmembrane helix</keyword>
<organism evidence="2">
    <name type="scientific">Brassica cretica</name>
    <name type="common">Mustard</name>
    <dbReference type="NCBI Taxonomy" id="69181"/>
    <lineage>
        <taxon>Eukaryota</taxon>
        <taxon>Viridiplantae</taxon>
        <taxon>Streptophyta</taxon>
        <taxon>Embryophyta</taxon>
        <taxon>Tracheophyta</taxon>
        <taxon>Spermatophyta</taxon>
        <taxon>Magnoliopsida</taxon>
        <taxon>eudicotyledons</taxon>
        <taxon>Gunneridae</taxon>
        <taxon>Pentapetalae</taxon>
        <taxon>rosids</taxon>
        <taxon>malvids</taxon>
        <taxon>Brassicales</taxon>
        <taxon>Brassicaceae</taxon>
        <taxon>Brassiceae</taxon>
        <taxon>Brassica</taxon>
    </lineage>
</organism>
<protein>
    <submittedName>
        <fullName evidence="2">Uncharacterized protein</fullName>
    </submittedName>
</protein>
<dbReference type="AlphaFoldDB" id="A0A8S9HW09"/>